<name>A0ABV8IU82_9ACTN</name>
<gene>
    <name evidence="4" type="ORF">ACFO0C_20900</name>
</gene>
<evidence type="ECO:0000259" key="3">
    <source>
        <dbReference type="PROSITE" id="PS50093"/>
    </source>
</evidence>
<dbReference type="Proteomes" id="UP001595867">
    <property type="component" value="Unassembled WGS sequence"/>
</dbReference>
<dbReference type="Gene3D" id="2.60.40.10">
    <property type="entry name" value="Immunoglobulins"/>
    <property type="match status" value="1"/>
</dbReference>
<protein>
    <submittedName>
        <fullName evidence="4">PKD domain-containing protein</fullName>
    </submittedName>
</protein>
<dbReference type="RefSeq" id="WP_378068314.1">
    <property type="nucleotide sequence ID" value="NZ_JBHSBL010000017.1"/>
</dbReference>
<feature type="region of interest" description="Disordered" evidence="1">
    <location>
        <begin position="25"/>
        <end position="97"/>
    </location>
</feature>
<dbReference type="EMBL" id="JBHSBL010000017">
    <property type="protein sequence ID" value="MFC4067400.1"/>
    <property type="molecule type" value="Genomic_DNA"/>
</dbReference>
<evidence type="ECO:0000256" key="2">
    <source>
        <dbReference type="SAM" id="SignalP"/>
    </source>
</evidence>
<evidence type="ECO:0000256" key="1">
    <source>
        <dbReference type="SAM" id="MobiDB-lite"/>
    </source>
</evidence>
<accession>A0ABV8IU82</accession>
<feature type="compositionally biased region" description="Low complexity" evidence="1">
    <location>
        <begin position="48"/>
        <end position="97"/>
    </location>
</feature>
<reference evidence="5" key="1">
    <citation type="journal article" date="2019" name="Int. J. Syst. Evol. Microbiol.">
        <title>The Global Catalogue of Microorganisms (GCM) 10K type strain sequencing project: providing services to taxonomists for standard genome sequencing and annotation.</title>
        <authorList>
            <consortium name="The Broad Institute Genomics Platform"/>
            <consortium name="The Broad Institute Genome Sequencing Center for Infectious Disease"/>
            <person name="Wu L."/>
            <person name="Ma J."/>
        </authorList>
    </citation>
    <scope>NUCLEOTIDE SEQUENCE [LARGE SCALE GENOMIC DNA]</scope>
    <source>
        <strain evidence="5">TBRC 5832</strain>
    </source>
</reference>
<feature type="chain" id="PRO_5047539217" evidence="2">
    <location>
        <begin position="27"/>
        <end position="419"/>
    </location>
</feature>
<feature type="domain" description="PKD" evidence="3">
    <location>
        <begin position="136"/>
        <end position="190"/>
    </location>
</feature>
<feature type="signal peptide" evidence="2">
    <location>
        <begin position="1"/>
        <end position="26"/>
    </location>
</feature>
<keyword evidence="5" id="KW-1185">Reference proteome</keyword>
<dbReference type="InterPro" id="IPR035986">
    <property type="entry name" value="PKD_dom_sf"/>
</dbReference>
<dbReference type="InterPro" id="IPR013783">
    <property type="entry name" value="Ig-like_fold"/>
</dbReference>
<sequence length="419" mass="44340">MKSRFTLPVVAAVVGGTMLAGSPAHAIPGAPDAPTGKNPQTVTEQSATTLDTVDPGTGTTDPGTGTTDPGTGTTDPGTGTTDPGTGTADPDTTAPTGSFRISWTSVWTGQAVTVVQDAGEFSDPVDAQSTLSRVVNWGDGTSTVLSPTTFTATKAYSKAGNFQVTVTVTDPAGNNSAIPPRTVAVTAPAGGISLNKKSVYQGAPFNIKITKVPAGAKTYRIDWSDGSVSTHSVATRALNGAYLHYYWKWDAAKKKWVRNGTGRITGVRALKVAWGNDKGYSTFQTGASINVVKDGWKPTVSIKKPSPSNKASAWKTIRGTATDKGSGLRHVGVTVFRVTSTGKAYCLTPQKKWKRYYTDADVNKYCYATGYKVKVVNGKWSLKLPAGIARNQFVAAEIWAYDRADNYRTTYRTGKLTRS</sequence>
<comment type="caution">
    <text evidence="4">The sequence shown here is derived from an EMBL/GenBank/DDBJ whole genome shotgun (WGS) entry which is preliminary data.</text>
</comment>
<evidence type="ECO:0000313" key="5">
    <source>
        <dbReference type="Proteomes" id="UP001595867"/>
    </source>
</evidence>
<dbReference type="Pfam" id="PF00801">
    <property type="entry name" value="PKD"/>
    <property type="match status" value="1"/>
</dbReference>
<feature type="compositionally biased region" description="Polar residues" evidence="1">
    <location>
        <begin position="37"/>
        <end position="47"/>
    </location>
</feature>
<dbReference type="CDD" id="cd00146">
    <property type="entry name" value="PKD"/>
    <property type="match status" value="1"/>
</dbReference>
<dbReference type="SUPFAM" id="SSF49299">
    <property type="entry name" value="PKD domain"/>
    <property type="match status" value="1"/>
</dbReference>
<dbReference type="PROSITE" id="PS50093">
    <property type="entry name" value="PKD"/>
    <property type="match status" value="1"/>
</dbReference>
<proteinExistence type="predicted"/>
<dbReference type="InterPro" id="IPR000601">
    <property type="entry name" value="PKD_dom"/>
</dbReference>
<evidence type="ECO:0000313" key="4">
    <source>
        <dbReference type="EMBL" id="MFC4067400.1"/>
    </source>
</evidence>
<organism evidence="4 5">
    <name type="scientific">Actinoplanes subglobosus</name>
    <dbReference type="NCBI Taxonomy" id="1547892"/>
    <lineage>
        <taxon>Bacteria</taxon>
        <taxon>Bacillati</taxon>
        <taxon>Actinomycetota</taxon>
        <taxon>Actinomycetes</taxon>
        <taxon>Micromonosporales</taxon>
        <taxon>Micromonosporaceae</taxon>
        <taxon>Actinoplanes</taxon>
    </lineage>
</organism>
<keyword evidence="2" id="KW-0732">Signal</keyword>